<gene>
    <name evidence="2" type="ORF">LIER_08495</name>
</gene>
<evidence type="ECO:0000256" key="1">
    <source>
        <dbReference type="SAM" id="MobiDB-lite"/>
    </source>
</evidence>
<proteinExistence type="predicted"/>
<feature type="region of interest" description="Disordered" evidence="1">
    <location>
        <begin position="1"/>
        <end position="23"/>
    </location>
</feature>
<evidence type="ECO:0000313" key="2">
    <source>
        <dbReference type="EMBL" id="GAA0149271.1"/>
    </source>
</evidence>
<sequence length="118" mass="13159">MESTEEASFHKVQPPRLEDAGLEDCALPPEAIHEAFLKAAMSTRPIISDSDDDEDDDEEEKNEHGVVKLDVLDKREACVDGLHGLKIADQEVDNIMGNKFKDKNDGNEDEDNESVNLH</sequence>
<protein>
    <submittedName>
        <fullName evidence="2">Uncharacterized protein</fullName>
    </submittedName>
</protein>
<dbReference type="Proteomes" id="UP001454036">
    <property type="component" value="Unassembled WGS sequence"/>
</dbReference>
<dbReference type="PANTHER" id="PTHR36713:SF1">
    <property type="entry name" value="OS09G0344700 PROTEIN"/>
    <property type="match status" value="1"/>
</dbReference>
<accession>A0AAV3PEZ0</accession>
<organism evidence="2 3">
    <name type="scientific">Lithospermum erythrorhizon</name>
    <name type="common">Purple gromwell</name>
    <name type="synonym">Lithospermum officinale var. erythrorhizon</name>
    <dbReference type="NCBI Taxonomy" id="34254"/>
    <lineage>
        <taxon>Eukaryota</taxon>
        <taxon>Viridiplantae</taxon>
        <taxon>Streptophyta</taxon>
        <taxon>Embryophyta</taxon>
        <taxon>Tracheophyta</taxon>
        <taxon>Spermatophyta</taxon>
        <taxon>Magnoliopsida</taxon>
        <taxon>eudicotyledons</taxon>
        <taxon>Gunneridae</taxon>
        <taxon>Pentapetalae</taxon>
        <taxon>asterids</taxon>
        <taxon>lamiids</taxon>
        <taxon>Boraginales</taxon>
        <taxon>Boraginaceae</taxon>
        <taxon>Boraginoideae</taxon>
        <taxon>Lithospermeae</taxon>
        <taxon>Lithospermum</taxon>
    </lineage>
</organism>
<keyword evidence="3" id="KW-1185">Reference proteome</keyword>
<feature type="region of interest" description="Disordered" evidence="1">
    <location>
        <begin position="97"/>
        <end position="118"/>
    </location>
</feature>
<feature type="compositionally biased region" description="Acidic residues" evidence="1">
    <location>
        <begin position="107"/>
        <end position="118"/>
    </location>
</feature>
<dbReference type="AlphaFoldDB" id="A0AAV3PEZ0"/>
<name>A0AAV3PEZ0_LITER</name>
<dbReference type="PANTHER" id="PTHR36713">
    <property type="entry name" value="OS09G0344700 PROTEIN"/>
    <property type="match status" value="1"/>
</dbReference>
<evidence type="ECO:0000313" key="3">
    <source>
        <dbReference type="Proteomes" id="UP001454036"/>
    </source>
</evidence>
<reference evidence="2 3" key="1">
    <citation type="submission" date="2024-01" db="EMBL/GenBank/DDBJ databases">
        <title>The complete chloroplast genome sequence of Lithospermum erythrorhizon: insights into the phylogenetic relationship among Boraginaceae species and the maternal lineages of purple gromwells.</title>
        <authorList>
            <person name="Okada T."/>
            <person name="Watanabe K."/>
        </authorList>
    </citation>
    <scope>NUCLEOTIDE SEQUENCE [LARGE SCALE GENOMIC DNA]</scope>
</reference>
<dbReference type="EMBL" id="BAABME010001376">
    <property type="protein sequence ID" value="GAA0149271.1"/>
    <property type="molecule type" value="Genomic_DNA"/>
</dbReference>
<comment type="caution">
    <text evidence="2">The sequence shown here is derived from an EMBL/GenBank/DDBJ whole genome shotgun (WGS) entry which is preliminary data.</text>
</comment>
<feature type="compositionally biased region" description="Acidic residues" evidence="1">
    <location>
        <begin position="49"/>
        <end position="60"/>
    </location>
</feature>
<feature type="region of interest" description="Disordered" evidence="1">
    <location>
        <begin position="40"/>
        <end position="64"/>
    </location>
</feature>